<keyword evidence="8" id="KW-0863">Zinc-finger</keyword>
<dbReference type="OMA" id="EVYTRQV"/>
<dbReference type="Gene3D" id="3.30.160.60">
    <property type="entry name" value="Classic Zinc Finger"/>
    <property type="match status" value="1"/>
</dbReference>
<keyword evidence="12" id="KW-0234">DNA repair</keyword>
<evidence type="ECO:0000256" key="7">
    <source>
        <dbReference type="ARBA" id="ARBA00022763"/>
    </source>
</evidence>
<dbReference type="InterPro" id="IPR043128">
    <property type="entry name" value="Rev_trsase/Diguanyl_cyclase"/>
</dbReference>
<feature type="coiled-coil region" evidence="14">
    <location>
        <begin position="71"/>
        <end position="120"/>
    </location>
</feature>
<dbReference type="PROSITE" id="PS50173">
    <property type="entry name" value="UMUC"/>
    <property type="match status" value="1"/>
</dbReference>
<dbReference type="NCBIfam" id="NF002677">
    <property type="entry name" value="PRK02406.1"/>
    <property type="match status" value="1"/>
</dbReference>
<evidence type="ECO:0000256" key="14">
    <source>
        <dbReference type="SAM" id="Coils"/>
    </source>
</evidence>
<dbReference type="HAMAP" id="MF_01113">
    <property type="entry name" value="DNApol_IV"/>
    <property type="match status" value="1"/>
</dbReference>
<dbReference type="AlphaFoldDB" id="A0A226DEA1"/>
<dbReference type="InterPro" id="IPR006642">
    <property type="entry name" value="Rad18_UBZ4"/>
</dbReference>
<dbReference type="SMART" id="SM00734">
    <property type="entry name" value="ZnF_Rad18"/>
    <property type="match status" value="2"/>
</dbReference>
<feature type="region of interest" description="Disordered" evidence="15">
    <location>
        <begin position="535"/>
        <end position="558"/>
    </location>
</feature>
<evidence type="ECO:0000256" key="5">
    <source>
        <dbReference type="ARBA" id="ARBA00022705"/>
    </source>
</evidence>
<evidence type="ECO:0000256" key="4">
    <source>
        <dbReference type="ARBA" id="ARBA00022695"/>
    </source>
</evidence>
<keyword evidence="7" id="KW-0227">DNA damage</keyword>
<dbReference type="Gene3D" id="3.40.1170.60">
    <property type="match status" value="1"/>
</dbReference>
<dbReference type="InterPro" id="IPR036775">
    <property type="entry name" value="DNA_pol_Y-fam_lit_finger_sf"/>
</dbReference>
<dbReference type="GO" id="GO:0003887">
    <property type="term" value="F:DNA-directed DNA polymerase activity"/>
    <property type="evidence" value="ECO:0007669"/>
    <property type="project" value="UniProtKB-KW"/>
</dbReference>
<feature type="region of interest" description="Disordered" evidence="15">
    <location>
        <begin position="607"/>
        <end position="696"/>
    </location>
</feature>
<dbReference type="Gene3D" id="1.10.150.810">
    <property type="match status" value="1"/>
</dbReference>
<evidence type="ECO:0000256" key="2">
    <source>
        <dbReference type="ARBA" id="ARBA00016178"/>
    </source>
</evidence>
<evidence type="ECO:0000313" key="18">
    <source>
        <dbReference type="Proteomes" id="UP000198287"/>
    </source>
</evidence>
<accession>A0A226DEA1</accession>
<keyword evidence="5" id="KW-0235">DNA replication</keyword>
<dbReference type="OrthoDB" id="8251346at2759"/>
<feature type="domain" description="UmuC" evidence="16">
    <location>
        <begin position="124"/>
        <end position="313"/>
    </location>
</feature>
<feature type="compositionally biased region" description="Basic and acidic residues" evidence="15">
    <location>
        <begin position="536"/>
        <end position="553"/>
    </location>
</feature>
<gene>
    <name evidence="17" type="ORF">Fcan01_21045</name>
</gene>
<name>A0A226DEA1_FOLCA</name>
<dbReference type="GO" id="GO:0005634">
    <property type="term" value="C:nucleus"/>
    <property type="evidence" value="ECO:0007669"/>
    <property type="project" value="TreeGrafter"/>
</dbReference>
<reference evidence="17 18" key="1">
    <citation type="submission" date="2015-12" db="EMBL/GenBank/DDBJ databases">
        <title>The genome of Folsomia candida.</title>
        <authorList>
            <person name="Faddeeva A."/>
            <person name="Derks M.F."/>
            <person name="Anvar Y."/>
            <person name="Smit S."/>
            <person name="Van Straalen N."/>
            <person name="Roelofs D."/>
        </authorList>
    </citation>
    <scope>NUCLEOTIDE SEQUENCE [LARGE SCALE GENOMIC DNA]</scope>
    <source>
        <strain evidence="17 18">VU population</strain>
        <tissue evidence="17">Whole body</tissue>
    </source>
</reference>
<evidence type="ECO:0000259" key="16">
    <source>
        <dbReference type="PROSITE" id="PS50173"/>
    </source>
</evidence>
<keyword evidence="3" id="KW-0808">Transferase</keyword>
<comment type="caution">
    <text evidence="17">The sequence shown here is derived from an EMBL/GenBank/DDBJ whole genome shotgun (WGS) entry which is preliminary data.</text>
</comment>
<dbReference type="PANTHER" id="PTHR11076:SF33">
    <property type="entry name" value="DNA POLYMERASE KAPPA"/>
    <property type="match status" value="1"/>
</dbReference>
<dbReference type="GO" id="GO:0006281">
    <property type="term" value="P:DNA repair"/>
    <property type="evidence" value="ECO:0007669"/>
    <property type="project" value="UniProtKB-KW"/>
</dbReference>
<dbReference type="STRING" id="158441.A0A226DEA1"/>
<dbReference type="Pfam" id="PF11799">
    <property type="entry name" value="IMS_C"/>
    <property type="match status" value="1"/>
</dbReference>
<evidence type="ECO:0000256" key="13">
    <source>
        <dbReference type="ARBA" id="ARBA00049244"/>
    </source>
</evidence>
<evidence type="ECO:0000313" key="17">
    <source>
        <dbReference type="EMBL" id="OXA43902.1"/>
    </source>
</evidence>
<dbReference type="PANTHER" id="PTHR11076">
    <property type="entry name" value="DNA REPAIR POLYMERASE UMUC / TRANSFERASE FAMILY MEMBER"/>
    <property type="match status" value="1"/>
</dbReference>
<dbReference type="EC" id="2.7.7.7" evidence="1"/>
<evidence type="ECO:0000256" key="6">
    <source>
        <dbReference type="ARBA" id="ARBA00022723"/>
    </source>
</evidence>
<dbReference type="SUPFAM" id="SSF100879">
    <property type="entry name" value="Lesion bypass DNA polymerase (Y-family), little finger domain"/>
    <property type="match status" value="1"/>
</dbReference>
<proteinExistence type="inferred from homology"/>
<dbReference type="SUPFAM" id="SSF56672">
    <property type="entry name" value="DNA/RNA polymerases"/>
    <property type="match status" value="1"/>
</dbReference>
<dbReference type="InterPro" id="IPR017961">
    <property type="entry name" value="DNA_pol_Y-fam_little_finger"/>
</dbReference>
<organism evidence="17 18">
    <name type="scientific">Folsomia candida</name>
    <name type="common">Springtail</name>
    <dbReference type="NCBI Taxonomy" id="158441"/>
    <lineage>
        <taxon>Eukaryota</taxon>
        <taxon>Metazoa</taxon>
        <taxon>Ecdysozoa</taxon>
        <taxon>Arthropoda</taxon>
        <taxon>Hexapoda</taxon>
        <taxon>Collembola</taxon>
        <taxon>Entomobryomorpha</taxon>
        <taxon>Isotomoidea</taxon>
        <taxon>Isotomidae</taxon>
        <taxon>Proisotominae</taxon>
        <taxon>Folsomia</taxon>
    </lineage>
</organism>
<dbReference type="EMBL" id="LNIX01000020">
    <property type="protein sequence ID" value="OXA43902.1"/>
    <property type="molecule type" value="Genomic_DNA"/>
</dbReference>
<evidence type="ECO:0000256" key="12">
    <source>
        <dbReference type="ARBA" id="ARBA00023204"/>
    </source>
</evidence>
<evidence type="ECO:0000256" key="10">
    <source>
        <dbReference type="ARBA" id="ARBA00022842"/>
    </source>
</evidence>
<dbReference type="Proteomes" id="UP000198287">
    <property type="component" value="Unassembled WGS sequence"/>
</dbReference>
<sequence>MSELEDSVVPRNKNKNSVDMNDDDDEYDKDSIATPPSGVIRLNVSKAGMEGLDLDRINKIINDTSRGSKFYEHKKKNQEQLRKKVADMQAQVAAFSAETLAKAEKQADVLAKQLEDKRDLSRIIVHLDMDAFYASVEMRDNPSLKEVPMAVGGNSMLCTSNYHARKFGVRAGMPGFIAKKICPDLTIVPVNFAKYRAASKEVEQVLEEYDTETLSVSMDEAVFDISRCLEERNSFLSGEQSEMTASELVEEIRTKVFEATKLTVSAGIAANGLLAKICSDINKPNNQYYLECSIEAIEKFMTELPVRKVCGIGPVTEVMLKGLDIQTCGDLWKKRGIIHLLFKPATASFLLAASKGVAGSFMSLDSEGDDVRKSISCERTFGKATKEELKQMCHDLSQELQKDLEKKGATGKTIALKIKTTHFDVKTRARSIAEYTSNASTIYKTAWSIYISYEQEIPNLQLRLMGVRISNLRFLSDEDDTENGGIMKQQTLSQLFNKPKKYTCPCCEQEFGCMRGLGTHLDDCMSFANNNGQVKQEVKSENGTEEDHLRPEDDHGDDGLDTTCHATCPVCNRSIKFKSEEEIEVKMNTHIDECLNVSVMKSIMREGTTEQDAQPQSQLPCSSKSIFTPPVSGQTATKRHLDQEDDQVPVNPTPTKLRAVETADEAPAYSRSKPNNTLKSKPRKGQPSIDSFFKRN</sequence>
<dbReference type="CDD" id="cd03586">
    <property type="entry name" value="PolY_Pol_IV_kappa"/>
    <property type="match status" value="1"/>
</dbReference>
<dbReference type="Gene3D" id="3.30.1490.100">
    <property type="entry name" value="DNA polymerase, Y-family, little finger domain"/>
    <property type="match status" value="1"/>
</dbReference>
<evidence type="ECO:0000256" key="11">
    <source>
        <dbReference type="ARBA" id="ARBA00022932"/>
    </source>
</evidence>
<dbReference type="GO" id="GO:0003684">
    <property type="term" value="F:damaged DNA binding"/>
    <property type="evidence" value="ECO:0007669"/>
    <property type="project" value="InterPro"/>
</dbReference>
<evidence type="ECO:0000256" key="1">
    <source>
        <dbReference type="ARBA" id="ARBA00012417"/>
    </source>
</evidence>
<dbReference type="InterPro" id="IPR001126">
    <property type="entry name" value="UmuC"/>
</dbReference>
<dbReference type="InterPro" id="IPR050116">
    <property type="entry name" value="DNA_polymerase-Y"/>
</dbReference>
<dbReference type="GO" id="GO:0006260">
    <property type="term" value="P:DNA replication"/>
    <property type="evidence" value="ECO:0007669"/>
    <property type="project" value="UniProtKB-KW"/>
</dbReference>
<dbReference type="InterPro" id="IPR043502">
    <property type="entry name" value="DNA/RNA_pol_sf"/>
</dbReference>
<keyword evidence="6" id="KW-0479">Metal-binding</keyword>
<dbReference type="InterPro" id="IPR022880">
    <property type="entry name" value="DNApol_IV"/>
</dbReference>
<dbReference type="FunFam" id="1.10.150.810:FF:000003">
    <property type="entry name" value="DNA polymerase kappa subunit"/>
    <property type="match status" value="1"/>
</dbReference>
<dbReference type="Gene3D" id="1.10.150.20">
    <property type="entry name" value="5' to 3' exonuclease, C-terminal subdomain"/>
    <property type="match status" value="1"/>
</dbReference>
<evidence type="ECO:0000256" key="15">
    <source>
        <dbReference type="SAM" id="MobiDB-lite"/>
    </source>
</evidence>
<keyword evidence="10" id="KW-0460">Magnesium</keyword>
<keyword evidence="9" id="KW-0862">Zinc</keyword>
<evidence type="ECO:0000256" key="3">
    <source>
        <dbReference type="ARBA" id="ARBA00022679"/>
    </source>
</evidence>
<comment type="catalytic activity">
    <reaction evidence="13">
        <text>DNA(n) + a 2'-deoxyribonucleoside 5'-triphosphate = DNA(n+1) + diphosphate</text>
        <dbReference type="Rhea" id="RHEA:22508"/>
        <dbReference type="Rhea" id="RHEA-COMP:17339"/>
        <dbReference type="Rhea" id="RHEA-COMP:17340"/>
        <dbReference type="ChEBI" id="CHEBI:33019"/>
        <dbReference type="ChEBI" id="CHEBI:61560"/>
        <dbReference type="ChEBI" id="CHEBI:173112"/>
        <dbReference type="EC" id="2.7.7.7"/>
    </reaction>
</comment>
<keyword evidence="14" id="KW-0175">Coiled coil</keyword>
<dbReference type="FunFam" id="3.30.1490.100:FF:000004">
    <property type="entry name" value="DNA polymerase IV"/>
    <property type="match status" value="1"/>
</dbReference>
<protein>
    <recommendedName>
        <fullName evidence="2">DNA polymerase kappa</fullName>
        <ecNumber evidence="1">2.7.7.7</ecNumber>
    </recommendedName>
</protein>
<evidence type="ECO:0000256" key="9">
    <source>
        <dbReference type="ARBA" id="ARBA00022833"/>
    </source>
</evidence>
<feature type="region of interest" description="Disordered" evidence="15">
    <location>
        <begin position="1"/>
        <end position="35"/>
    </location>
</feature>
<dbReference type="Pfam" id="PF00817">
    <property type="entry name" value="IMS"/>
    <property type="match status" value="1"/>
</dbReference>
<keyword evidence="4" id="KW-0548">Nucleotidyltransferase</keyword>
<evidence type="ECO:0000256" key="8">
    <source>
        <dbReference type="ARBA" id="ARBA00022771"/>
    </source>
</evidence>
<dbReference type="FunFam" id="3.40.1170.60:FF:000002">
    <property type="entry name" value="Polymerase (DNA directed) kappa"/>
    <property type="match status" value="1"/>
</dbReference>
<keyword evidence="18" id="KW-1185">Reference proteome</keyword>
<dbReference type="Gene3D" id="3.30.70.270">
    <property type="match status" value="2"/>
</dbReference>
<dbReference type="GO" id="GO:0042276">
    <property type="term" value="P:error-prone translesion synthesis"/>
    <property type="evidence" value="ECO:0007669"/>
    <property type="project" value="TreeGrafter"/>
</dbReference>
<feature type="compositionally biased region" description="Polar residues" evidence="15">
    <location>
        <begin position="610"/>
        <end position="636"/>
    </location>
</feature>
<keyword evidence="11" id="KW-0239">DNA-directed DNA polymerase</keyword>
<dbReference type="GO" id="GO:0008270">
    <property type="term" value="F:zinc ion binding"/>
    <property type="evidence" value="ECO:0007669"/>
    <property type="project" value="UniProtKB-KW"/>
</dbReference>